<dbReference type="SUPFAM" id="SSF50370">
    <property type="entry name" value="Ricin B-like lectins"/>
    <property type="match status" value="1"/>
</dbReference>
<reference evidence="2 3" key="1">
    <citation type="submission" date="2020-01" db="EMBL/GenBank/DDBJ databases">
        <title>Draft genome sequence of Aspergillus lentulus IFM 60648.</title>
        <authorList>
            <person name="Takahashi H."/>
            <person name="Yaguchi T."/>
        </authorList>
    </citation>
    <scope>NUCLEOTIDE SEQUENCE [LARGE SCALE GENOMIC DNA]</scope>
    <source>
        <strain evidence="2 3">IFM 60648</strain>
    </source>
</reference>
<organism evidence="2 3">
    <name type="scientific">Aspergillus lentulus</name>
    <dbReference type="NCBI Taxonomy" id="293939"/>
    <lineage>
        <taxon>Eukaryota</taxon>
        <taxon>Fungi</taxon>
        <taxon>Dikarya</taxon>
        <taxon>Ascomycota</taxon>
        <taxon>Pezizomycotina</taxon>
        <taxon>Eurotiomycetes</taxon>
        <taxon>Eurotiomycetidae</taxon>
        <taxon>Eurotiales</taxon>
        <taxon>Aspergillaceae</taxon>
        <taxon>Aspergillus</taxon>
        <taxon>Aspergillus subgen. Fumigati</taxon>
    </lineage>
</organism>
<dbReference type="InterPro" id="IPR000772">
    <property type="entry name" value="Ricin_B_lectin"/>
</dbReference>
<evidence type="ECO:0000259" key="1">
    <source>
        <dbReference type="Pfam" id="PF14200"/>
    </source>
</evidence>
<evidence type="ECO:0000313" key="3">
    <source>
        <dbReference type="Proteomes" id="UP000465220"/>
    </source>
</evidence>
<dbReference type="InterPro" id="IPR035992">
    <property type="entry name" value="Ricin_B-like_lectins"/>
</dbReference>
<evidence type="ECO:0000313" key="2">
    <source>
        <dbReference type="EMBL" id="GFF83149.1"/>
    </source>
</evidence>
<dbReference type="EMBL" id="BLKI01000039">
    <property type="protein sequence ID" value="GFF83149.1"/>
    <property type="molecule type" value="Genomic_DNA"/>
</dbReference>
<name>A0ABQ1AMW7_ASPLE</name>
<gene>
    <name evidence="2" type="ORF">IFM60648_06598</name>
</gene>
<sequence length="158" mass="17471">MSDFTGPGYYTIVARSVDKRLDLDGGKKTDGTKLQLYRKLDDATWGPDQQFLFAYTGVVDEYLIINAKSGTYLTASGGDGTGQITGNLISPREKRVRWKVKPVKDDSGAYYIYSVAYPANVVDVRDNGTNDGTAIITFPKRPQGQNQQFFLREATGQP</sequence>
<comment type="caution">
    <text evidence="2">The sequence shown here is derived from an EMBL/GenBank/DDBJ whole genome shotgun (WGS) entry which is preliminary data.</text>
</comment>
<protein>
    <recommendedName>
        <fullName evidence="1">Ricin B lectin domain-containing protein</fullName>
    </recommendedName>
</protein>
<dbReference type="Gene3D" id="2.80.10.50">
    <property type="match status" value="1"/>
</dbReference>
<dbReference type="Proteomes" id="UP000465220">
    <property type="component" value="Unassembled WGS sequence"/>
</dbReference>
<keyword evidence="3" id="KW-1185">Reference proteome</keyword>
<dbReference type="Pfam" id="PF14200">
    <property type="entry name" value="RicinB_lectin_2"/>
    <property type="match status" value="1"/>
</dbReference>
<accession>A0ABQ1AMW7</accession>
<feature type="domain" description="Ricin B lectin" evidence="1">
    <location>
        <begin position="48"/>
        <end position="137"/>
    </location>
</feature>
<proteinExistence type="predicted"/>